<organism evidence="6 7">
    <name type="scientific">Musa balbisiana</name>
    <name type="common">Banana</name>
    <dbReference type="NCBI Taxonomy" id="52838"/>
    <lineage>
        <taxon>Eukaryota</taxon>
        <taxon>Viridiplantae</taxon>
        <taxon>Streptophyta</taxon>
        <taxon>Embryophyta</taxon>
        <taxon>Tracheophyta</taxon>
        <taxon>Spermatophyta</taxon>
        <taxon>Magnoliopsida</taxon>
        <taxon>Liliopsida</taxon>
        <taxon>Zingiberales</taxon>
        <taxon>Musaceae</taxon>
        <taxon>Musa</taxon>
    </lineage>
</organism>
<keyword evidence="3" id="KW-0804">Transcription</keyword>
<feature type="domain" description="HTH myb-type" evidence="5">
    <location>
        <begin position="29"/>
        <end position="89"/>
    </location>
</feature>
<dbReference type="InterPro" id="IPR017930">
    <property type="entry name" value="Myb_dom"/>
</dbReference>
<evidence type="ECO:0000313" key="6">
    <source>
        <dbReference type="EMBL" id="THU46129.1"/>
    </source>
</evidence>
<dbReference type="GO" id="GO:0003677">
    <property type="term" value="F:DNA binding"/>
    <property type="evidence" value="ECO:0007669"/>
    <property type="project" value="UniProtKB-KW"/>
</dbReference>
<dbReference type="GO" id="GO:0003700">
    <property type="term" value="F:DNA-binding transcription factor activity"/>
    <property type="evidence" value="ECO:0007669"/>
    <property type="project" value="InterPro"/>
</dbReference>
<evidence type="ECO:0000256" key="4">
    <source>
        <dbReference type="ARBA" id="ARBA00023242"/>
    </source>
</evidence>
<dbReference type="STRING" id="52838.A0A4S8IE35"/>
<keyword evidence="7" id="KW-1185">Reference proteome</keyword>
<dbReference type="NCBIfam" id="TIGR01557">
    <property type="entry name" value="myb_SHAQKYF"/>
    <property type="match status" value="1"/>
</dbReference>
<evidence type="ECO:0000256" key="2">
    <source>
        <dbReference type="ARBA" id="ARBA00023125"/>
    </source>
</evidence>
<dbReference type="FunFam" id="1.10.10.60:FF:000002">
    <property type="entry name" value="Myb family transcription factor"/>
    <property type="match status" value="1"/>
</dbReference>
<keyword evidence="1" id="KW-0805">Transcription regulation</keyword>
<dbReference type="Proteomes" id="UP000317650">
    <property type="component" value="Chromosome 9"/>
</dbReference>
<evidence type="ECO:0000256" key="1">
    <source>
        <dbReference type="ARBA" id="ARBA00023015"/>
    </source>
</evidence>
<dbReference type="SUPFAM" id="SSF46689">
    <property type="entry name" value="Homeodomain-like"/>
    <property type="match status" value="1"/>
</dbReference>
<dbReference type="InterPro" id="IPR046955">
    <property type="entry name" value="PHR1-like"/>
</dbReference>
<keyword evidence="2" id="KW-0238">DNA-binding</keyword>
<dbReference type="AlphaFoldDB" id="A0A4S8IE35"/>
<gene>
    <name evidence="6" type="ORF">C4D60_Mb09t01680</name>
</gene>
<dbReference type="EMBL" id="PYDT01000010">
    <property type="protein sequence ID" value="THU46129.1"/>
    <property type="molecule type" value="Genomic_DNA"/>
</dbReference>
<sequence length="222" mass="24420">MYATKGGEEFHGSLEGANLPGDTWHLFSSDPKPRLRWTPELHDRFVDAVTQLGGPDKATPKTIMKTMAVKGLTLYHLKSHLQVQRHLQIRIEAHGKYLHSIFERACNIVDPNLASNALALVRKTPSQFPTSEADDRLSFLCKALKLPSLSEIAMESVQRKPSNGVSARFAECSVDRCLTSTASPGTGRSKMLGPQVAAVDIRLSHMLGIDHSQLWEGDPSPV</sequence>
<dbReference type="Pfam" id="PF14379">
    <property type="entry name" value="Myb_CC_LHEQLE"/>
    <property type="match status" value="1"/>
</dbReference>
<dbReference type="PANTHER" id="PTHR31499">
    <property type="entry name" value="MYB FAMILY TRANSCRIPTION FACTOR PHL11"/>
    <property type="match status" value="1"/>
</dbReference>
<dbReference type="InterPro" id="IPR025756">
    <property type="entry name" value="Myb_CC_LHEQLE"/>
</dbReference>
<proteinExistence type="predicted"/>
<comment type="caution">
    <text evidence="6">The sequence shown here is derived from an EMBL/GenBank/DDBJ whole genome shotgun (WGS) entry which is preliminary data.</text>
</comment>
<accession>A0A4S8IE35</accession>
<dbReference type="PROSITE" id="PS51294">
    <property type="entry name" value="HTH_MYB"/>
    <property type="match status" value="1"/>
</dbReference>
<evidence type="ECO:0000256" key="3">
    <source>
        <dbReference type="ARBA" id="ARBA00023163"/>
    </source>
</evidence>
<name>A0A4S8IE35_MUSBA</name>
<dbReference type="InterPro" id="IPR009057">
    <property type="entry name" value="Homeodomain-like_sf"/>
</dbReference>
<evidence type="ECO:0000313" key="7">
    <source>
        <dbReference type="Proteomes" id="UP000317650"/>
    </source>
</evidence>
<dbReference type="Gene3D" id="1.10.10.60">
    <property type="entry name" value="Homeodomain-like"/>
    <property type="match status" value="1"/>
</dbReference>
<protein>
    <recommendedName>
        <fullName evidence="5">HTH myb-type domain-containing protein</fullName>
    </recommendedName>
</protein>
<dbReference type="PANTHER" id="PTHR31499:SF6">
    <property type="entry name" value="PROTEIN PHR1-LIKE 2"/>
    <property type="match status" value="1"/>
</dbReference>
<reference evidence="6 7" key="1">
    <citation type="journal article" date="2019" name="Nat. Plants">
        <title>Genome sequencing of Musa balbisiana reveals subgenome evolution and function divergence in polyploid bananas.</title>
        <authorList>
            <person name="Yao X."/>
        </authorList>
    </citation>
    <scope>NUCLEOTIDE SEQUENCE [LARGE SCALE GENOMIC DNA]</scope>
    <source>
        <strain evidence="7">cv. DH-PKW</strain>
        <tissue evidence="6">Leaves</tissue>
    </source>
</reference>
<keyword evidence="4" id="KW-0539">Nucleus</keyword>
<evidence type="ECO:0000259" key="5">
    <source>
        <dbReference type="PROSITE" id="PS51294"/>
    </source>
</evidence>
<dbReference type="InterPro" id="IPR006447">
    <property type="entry name" value="Myb_dom_plants"/>
</dbReference>